<feature type="signal peptide" evidence="1">
    <location>
        <begin position="1"/>
        <end position="25"/>
    </location>
</feature>
<dbReference type="OrthoDB" id="6466590at2"/>
<sequence>MTFKTQLLSVALITGMSAVSLNAVAAPSSEVTLQGILTDTTCDVTINGGKSVLNVGVFNTKVGGADASFTAANAITNQQVDMPVTLTGCAKGENGELIVQGVTSTGNNEQNVFVAQDTQTTGFMIQDTNGQSLTNGKGAIVALDAEETSGQYTFKVGMATTNSSPVAGAYSAPILVAYIVN</sequence>
<protein>
    <submittedName>
        <fullName evidence="2">Type 1 fimbrial protein</fullName>
    </submittedName>
</protein>
<dbReference type="RefSeq" id="WP_067360687.1">
    <property type="nucleotide sequence ID" value="NZ_BAAAFS010000001.1"/>
</dbReference>
<reference evidence="2 3" key="1">
    <citation type="submission" date="2019-09" db="EMBL/GenBank/DDBJ databases">
        <title>Draft genome sequence of various Type strains from the CCUG.</title>
        <authorList>
            <person name="Pineiro-Iglesias B."/>
            <person name="Tunovic T."/>
            <person name="Unosson C."/>
            <person name="Inganas E."/>
            <person name="Ohlen M."/>
            <person name="Cardew S."/>
            <person name="Jensie-Markopoulos S."/>
            <person name="Salva-Serra F."/>
            <person name="Jaen-Luchoro D."/>
            <person name="Karlsson R."/>
            <person name="Svensson-Stadler L."/>
            <person name="Chun J."/>
            <person name="Moore E."/>
        </authorList>
    </citation>
    <scope>NUCLEOTIDE SEQUENCE [LARGE SCALE GENOMIC DNA]</scope>
    <source>
        <strain evidence="2 3">CCUG 53682T</strain>
    </source>
</reference>
<evidence type="ECO:0000256" key="1">
    <source>
        <dbReference type="SAM" id="SignalP"/>
    </source>
</evidence>
<dbReference type="EMBL" id="VXKB01000001">
    <property type="protein sequence ID" value="KAA8717837.1"/>
    <property type="molecule type" value="Genomic_DNA"/>
</dbReference>
<keyword evidence="1" id="KW-0732">Signal</keyword>
<organism evidence="2 3">
    <name type="scientific">Morganella psychrotolerans</name>
    <dbReference type="NCBI Taxonomy" id="368603"/>
    <lineage>
        <taxon>Bacteria</taxon>
        <taxon>Pseudomonadati</taxon>
        <taxon>Pseudomonadota</taxon>
        <taxon>Gammaproteobacteria</taxon>
        <taxon>Enterobacterales</taxon>
        <taxon>Morganellaceae</taxon>
        <taxon>Morganella</taxon>
    </lineage>
</organism>
<feature type="chain" id="PRO_5024409320" evidence="1">
    <location>
        <begin position="26"/>
        <end position="181"/>
    </location>
</feature>
<dbReference type="Proteomes" id="UP000322181">
    <property type="component" value="Unassembled WGS sequence"/>
</dbReference>
<proteinExistence type="predicted"/>
<accession>A0A5M9RC56</accession>
<gene>
    <name evidence="2" type="ORF">F4V73_08425</name>
</gene>
<name>A0A5M9RC56_9GAMM</name>
<dbReference type="AlphaFoldDB" id="A0A5M9RC56"/>
<comment type="caution">
    <text evidence="2">The sequence shown here is derived from an EMBL/GenBank/DDBJ whole genome shotgun (WGS) entry which is preliminary data.</text>
</comment>
<dbReference type="InterPro" id="IPR008966">
    <property type="entry name" value="Adhesion_dom_sf"/>
</dbReference>
<evidence type="ECO:0000313" key="3">
    <source>
        <dbReference type="Proteomes" id="UP000322181"/>
    </source>
</evidence>
<evidence type="ECO:0000313" key="2">
    <source>
        <dbReference type="EMBL" id="KAA8717837.1"/>
    </source>
</evidence>
<dbReference type="SUPFAM" id="SSF49401">
    <property type="entry name" value="Bacterial adhesins"/>
    <property type="match status" value="1"/>
</dbReference>